<evidence type="ECO:0000313" key="1">
    <source>
        <dbReference type="EMBL" id="AWB32483.1"/>
    </source>
</evidence>
<evidence type="ECO:0008006" key="3">
    <source>
        <dbReference type="Google" id="ProtNLM"/>
    </source>
</evidence>
<dbReference type="InterPro" id="IPR021333">
    <property type="entry name" value="DUF2946"/>
</dbReference>
<organism evidence="1 2">
    <name type="scientific">Orrella marina</name>
    <dbReference type="NCBI Taxonomy" id="2163011"/>
    <lineage>
        <taxon>Bacteria</taxon>
        <taxon>Pseudomonadati</taxon>
        <taxon>Pseudomonadota</taxon>
        <taxon>Betaproteobacteria</taxon>
        <taxon>Burkholderiales</taxon>
        <taxon>Alcaligenaceae</taxon>
        <taxon>Orrella</taxon>
    </lineage>
</organism>
<dbReference type="Proteomes" id="UP000244571">
    <property type="component" value="Chromosome"/>
</dbReference>
<dbReference type="Pfam" id="PF11162">
    <property type="entry name" value="DUF2946"/>
    <property type="match status" value="1"/>
</dbReference>
<protein>
    <recommendedName>
        <fullName evidence="3">DUF2946 domain-containing protein</fullName>
    </recommendedName>
</protein>
<name>A0A2R4XFJ4_9BURK</name>
<keyword evidence="2" id="KW-1185">Reference proteome</keyword>
<accession>A0A2R4XFJ4</accession>
<dbReference type="AlphaFoldDB" id="A0A2R4XFJ4"/>
<reference evidence="1 2" key="1">
    <citation type="submission" date="2018-04" db="EMBL/GenBank/DDBJ databases">
        <title>Bordetella sp. HZ20 isolated from seawater.</title>
        <authorList>
            <person name="Sun C."/>
        </authorList>
    </citation>
    <scope>NUCLEOTIDE SEQUENCE [LARGE SCALE GENOMIC DNA]</scope>
    <source>
        <strain evidence="1 2">HZ20</strain>
    </source>
</reference>
<gene>
    <name evidence="1" type="ORF">DBV39_00740</name>
</gene>
<proteinExistence type="predicted"/>
<sequence>MGMFTRKRQRLFGLWLLTAILLKMVAPAFSHVMLADSTINDRWMVAVCTATGLKYIDLRSAAEPSETGLSGSEAPADGIFLADHCLLCASSHQDVFPGPNPSLVFAEDPGLLFTRVLALNDPPSTQPWPGALPRAPPAA</sequence>
<dbReference type="KEGG" id="boz:DBV39_00740"/>
<dbReference type="EMBL" id="CP028901">
    <property type="protein sequence ID" value="AWB32483.1"/>
    <property type="molecule type" value="Genomic_DNA"/>
</dbReference>
<evidence type="ECO:0000313" key="2">
    <source>
        <dbReference type="Proteomes" id="UP000244571"/>
    </source>
</evidence>